<feature type="compositionally biased region" description="Low complexity" evidence="1">
    <location>
        <begin position="42"/>
        <end position="56"/>
    </location>
</feature>
<keyword evidence="3" id="KW-1185">Reference proteome</keyword>
<organism evidence="2 3">
    <name type="scientific">Malus baccata</name>
    <name type="common">Siberian crab apple</name>
    <name type="synonym">Pyrus baccata</name>
    <dbReference type="NCBI Taxonomy" id="106549"/>
    <lineage>
        <taxon>Eukaryota</taxon>
        <taxon>Viridiplantae</taxon>
        <taxon>Streptophyta</taxon>
        <taxon>Embryophyta</taxon>
        <taxon>Tracheophyta</taxon>
        <taxon>Spermatophyta</taxon>
        <taxon>Magnoliopsida</taxon>
        <taxon>eudicotyledons</taxon>
        <taxon>Gunneridae</taxon>
        <taxon>Pentapetalae</taxon>
        <taxon>rosids</taxon>
        <taxon>fabids</taxon>
        <taxon>Rosales</taxon>
        <taxon>Rosaceae</taxon>
        <taxon>Amygdaloideae</taxon>
        <taxon>Maleae</taxon>
        <taxon>Malus</taxon>
    </lineage>
</organism>
<sequence>MAMRLAASIAAGNLVNNASLDGLGMGTSRGPVPSAQIAVCGSPSPSAPASPAAEFGSPPPSNLVGRARMFELTGLSILALESSHFRYFPSQSSGPHRLEILVPQVVTRQI</sequence>
<dbReference type="Proteomes" id="UP000315295">
    <property type="component" value="Unassembled WGS sequence"/>
</dbReference>
<comment type="caution">
    <text evidence="2">The sequence shown here is derived from an EMBL/GenBank/DDBJ whole genome shotgun (WGS) entry which is preliminary data.</text>
</comment>
<name>A0A540LSD3_MALBA</name>
<dbReference type="AlphaFoldDB" id="A0A540LSD3"/>
<reference evidence="2 3" key="1">
    <citation type="journal article" date="2019" name="G3 (Bethesda)">
        <title>Sequencing of a Wild Apple (Malus baccata) Genome Unravels the Differences Between Cultivated and Wild Apple Species Regarding Disease Resistance and Cold Tolerance.</title>
        <authorList>
            <person name="Chen X."/>
        </authorList>
    </citation>
    <scope>NUCLEOTIDE SEQUENCE [LARGE SCALE GENOMIC DNA]</scope>
    <source>
        <strain evidence="3">cv. Shandingzi</strain>
        <tissue evidence="2">Leaves</tissue>
    </source>
</reference>
<evidence type="ECO:0000313" key="2">
    <source>
        <dbReference type="EMBL" id="TQD89414.1"/>
    </source>
</evidence>
<evidence type="ECO:0000256" key="1">
    <source>
        <dbReference type="SAM" id="MobiDB-lite"/>
    </source>
</evidence>
<proteinExistence type="predicted"/>
<accession>A0A540LSD3</accession>
<evidence type="ECO:0000313" key="3">
    <source>
        <dbReference type="Proteomes" id="UP000315295"/>
    </source>
</evidence>
<protein>
    <submittedName>
        <fullName evidence="2">Uncharacterized protein</fullName>
    </submittedName>
</protein>
<dbReference type="EMBL" id="VIEB01000479">
    <property type="protein sequence ID" value="TQD89414.1"/>
    <property type="molecule type" value="Genomic_DNA"/>
</dbReference>
<feature type="region of interest" description="Disordered" evidence="1">
    <location>
        <begin position="34"/>
        <end position="60"/>
    </location>
</feature>
<gene>
    <name evidence="2" type="ORF">C1H46_025057</name>
</gene>